<feature type="transmembrane region" description="Helical" evidence="10">
    <location>
        <begin position="92"/>
        <end position="109"/>
    </location>
</feature>
<dbReference type="STRING" id="453591.Igni_0394"/>
<evidence type="ECO:0000256" key="10">
    <source>
        <dbReference type="SAM" id="Phobius"/>
    </source>
</evidence>
<name>A8A9H5_IGNH4</name>
<evidence type="ECO:0000256" key="5">
    <source>
        <dbReference type="ARBA" id="ARBA00022989"/>
    </source>
</evidence>
<keyword evidence="7" id="KW-0406">Ion transport</keyword>
<evidence type="ECO:0000256" key="1">
    <source>
        <dbReference type="ARBA" id="ARBA00004141"/>
    </source>
</evidence>
<dbReference type="GO" id="GO:0006814">
    <property type="term" value="P:sodium ion transport"/>
    <property type="evidence" value="ECO:0007669"/>
    <property type="project" value="UniProtKB-KW"/>
</dbReference>
<dbReference type="EMBL" id="CP000816">
    <property type="protein sequence ID" value="ABU81577.1"/>
    <property type="molecule type" value="Genomic_DNA"/>
</dbReference>
<feature type="domain" description="Cation/H+ exchanger transmembrane" evidence="11">
    <location>
        <begin position="12"/>
        <end position="353"/>
    </location>
</feature>
<feature type="transmembrane region" description="Helical" evidence="10">
    <location>
        <begin position="224"/>
        <end position="242"/>
    </location>
</feature>
<dbReference type="GO" id="GO:0015297">
    <property type="term" value="F:antiporter activity"/>
    <property type="evidence" value="ECO:0007669"/>
    <property type="project" value="UniProtKB-KW"/>
</dbReference>
<evidence type="ECO:0000256" key="4">
    <source>
        <dbReference type="ARBA" id="ARBA00022692"/>
    </source>
</evidence>
<keyword evidence="8 10" id="KW-0472">Membrane</keyword>
<accession>A8A9H5</accession>
<protein>
    <submittedName>
        <fullName evidence="12">Sodium/hydrogen exchanger</fullName>
    </submittedName>
</protein>
<dbReference type="Gene3D" id="3.10.580.10">
    <property type="entry name" value="CBS-domain"/>
    <property type="match status" value="1"/>
</dbReference>
<evidence type="ECO:0000259" key="11">
    <source>
        <dbReference type="Pfam" id="PF00999"/>
    </source>
</evidence>
<comment type="subcellular location">
    <subcellularLocation>
        <location evidence="1">Membrane</location>
        <topology evidence="1">Multi-pass membrane protein</topology>
    </subcellularLocation>
</comment>
<keyword evidence="9" id="KW-0739">Sodium transport</keyword>
<evidence type="ECO:0000256" key="7">
    <source>
        <dbReference type="ARBA" id="ARBA00023065"/>
    </source>
</evidence>
<dbReference type="HOGENOM" id="CLU_556239_0_0_2"/>
<evidence type="ECO:0000256" key="6">
    <source>
        <dbReference type="ARBA" id="ARBA00023053"/>
    </source>
</evidence>
<dbReference type="Proteomes" id="UP000000262">
    <property type="component" value="Chromosome"/>
</dbReference>
<keyword evidence="6" id="KW-0915">Sodium</keyword>
<evidence type="ECO:0000256" key="9">
    <source>
        <dbReference type="ARBA" id="ARBA00023201"/>
    </source>
</evidence>
<dbReference type="GO" id="GO:0016020">
    <property type="term" value="C:membrane"/>
    <property type="evidence" value="ECO:0007669"/>
    <property type="project" value="UniProtKB-SubCell"/>
</dbReference>
<keyword evidence="5 10" id="KW-1133">Transmembrane helix</keyword>
<dbReference type="RefSeq" id="WP_011998429.1">
    <property type="nucleotide sequence ID" value="NC_009776.1"/>
</dbReference>
<proteinExistence type="predicted"/>
<dbReference type="PANTHER" id="PTHR43562">
    <property type="entry name" value="NAPA-TYPE SODIUM/HYDROGEN ANTIPORTER"/>
    <property type="match status" value="1"/>
</dbReference>
<dbReference type="Pfam" id="PF00999">
    <property type="entry name" value="Na_H_Exchanger"/>
    <property type="match status" value="1"/>
</dbReference>
<dbReference type="SUPFAM" id="SSF54631">
    <property type="entry name" value="CBS-domain pair"/>
    <property type="match status" value="1"/>
</dbReference>
<dbReference type="InterPro" id="IPR006153">
    <property type="entry name" value="Cation/H_exchanger_TM"/>
</dbReference>
<keyword evidence="13" id="KW-1185">Reference proteome</keyword>
<feature type="transmembrane region" description="Helical" evidence="10">
    <location>
        <begin position="168"/>
        <end position="186"/>
    </location>
</feature>
<evidence type="ECO:0000256" key="2">
    <source>
        <dbReference type="ARBA" id="ARBA00022448"/>
    </source>
</evidence>
<dbReference type="PANTHER" id="PTHR43562:SF3">
    <property type="entry name" value="SODIUM ION_PROTON EXCHANGER (EUROFUNG)"/>
    <property type="match status" value="1"/>
</dbReference>
<keyword evidence="4 10" id="KW-0812">Transmembrane</keyword>
<dbReference type="Gene3D" id="1.20.1530.20">
    <property type="match status" value="1"/>
</dbReference>
<keyword evidence="2" id="KW-0813">Transport</keyword>
<dbReference type="GO" id="GO:1902600">
    <property type="term" value="P:proton transmembrane transport"/>
    <property type="evidence" value="ECO:0007669"/>
    <property type="project" value="InterPro"/>
</dbReference>
<gene>
    <name evidence="12" type="ordered locus">Igni_0394</name>
</gene>
<dbReference type="InterPro" id="IPR038770">
    <property type="entry name" value="Na+/solute_symporter_sf"/>
</dbReference>
<sequence length="490" mass="53996">MEAEVIISMIGLTLLLAKAAEELTLKLGLPSLLGPLSLGLLGSQLTQLKEEYRYAPLLFVVGLNFTAFLLGSEELGKLIREVKGRHVIKGTIFFLVPFAISFALLQTSLDFKSSILLATIFSMPSTLRAYTLLKHVELENFEEVLTILSVSEITAVTIIFLLSLKNVLMLIIVSIGLIITIRYGTVVFRKVLEAEEQFLAKELPLTLIISMVLTLGYASESFGLNSAVVSLLLGVLASEYLAERPWLTSKLKTINHSLFEPLFFVGSGALVNFATVTYPTLLLLITTNFIVALVKTMMIKWWSGWRWRYSALTSVKGGIDTALLASQYKVNGISLDLYSSSITVVTLNTLTFGSLAVTRKRGRKVALRFCDLKLVRAAVELSEPLTSALKMFEEGIEAVVVVDAANWPVGYLSAADVLHLKDKADKVRVYEVYREGVPVFDCEDRLTKAMVLEEEIDEYPVIAVVKGSFGYFGSVQTRAVLKKLAEAVSP</sequence>
<dbReference type="OrthoDB" id="381914at2157"/>
<keyword evidence="3" id="KW-0050">Antiport</keyword>
<evidence type="ECO:0000313" key="12">
    <source>
        <dbReference type="EMBL" id="ABU81577.1"/>
    </source>
</evidence>
<dbReference type="AlphaFoldDB" id="A8A9H5"/>
<dbReference type="eggNOG" id="arCOG01956">
    <property type="taxonomic scope" value="Archaea"/>
</dbReference>
<reference evidence="12 13" key="1">
    <citation type="journal article" date="2008" name="Genome Biol.">
        <title>A genomic analysis of the archaeal system Ignicoccus hospitalis-Nanoarchaeum equitans.</title>
        <authorList>
            <person name="Podar M."/>
            <person name="Anderson I."/>
            <person name="Makarova K.S."/>
            <person name="Elkins J.G."/>
            <person name="Ivanova N."/>
            <person name="Wall M.A."/>
            <person name="Lykidis A."/>
            <person name="Mavromatis K."/>
            <person name="Sun H."/>
            <person name="Hudson M.E."/>
            <person name="Chen W."/>
            <person name="Deciu C."/>
            <person name="Hutchison D."/>
            <person name="Eads J.R."/>
            <person name="Anderson A."/>
            <person name="Fernandes F."/>
            <person name="Szeto E."/>
            <person name="Lapidus A."/>
            <person name="Kyrpides N.C."/>
            <person name="Saier M.H.Jr."/>
            <person name="Richardson P.M."/>
            <person name="Rachel R."/>
            <person name="Huber H."/>
            <person name="Eisen J.A."/>
            <person name="Koonin E.V."/>
            <person name="Keller M."/>
            <person name="Stetter K.O."/>
        </authorList>
    </citation>
    <scope>NUCLEOTIDE SEQUENCE [LARGE SCALE GENOMIC DNA]</scope>
    <source>
        <strain evidence="13">KIN4/I / DSM 18386 / JCM 14125</strain>
    </source>
</reference>
<organism evidence="12 13">
    <name type="scientific">Ignicoccus hospitalis (strain KIN4/I / DSM 18386 / JCM 14125)</name>
    <dbReference type="NCBI Taxonomy" id="453591"/>
    <lineage>
        <taxon>Archaea</taxon>
        <taxon>Thermoproteota</taxon>
        <taxon>Thermoprotei</taxon>
        <taxon>Desulfurococcales</taxon>
        <taxon>Desulfurococcaceae</taxon>
        <taxon>Ignicoccus</taxon>
    </lineage>
</organism>
<evidence type="ECO:0000256" key="3">
    <source>
        <dbReference type="ARBA" id="ARBA00022449"/>
    </source>
</evidence>
<evidence type="ECO:0000313" key="13">
    <source>
        <dbReference type="Proteomes" id="UP000000262"/>
    </source>
</evidence>
<dbReference type="InterPro" id="IPR046342">
    <property type="entry name" value="CBS_dom_sf"/>
</dbReference>
<dbReference type="GeneID" id="5562401"/>
<feature type="transmembrane region" description="Helical" evidence="10">
    <location>
        <begin position="262"/>
        <end position="294"/>
    </location>
</feature>
<evidence type="ECO:0000256" key="8">
    <source>
        <dbReference type="ARBA" id="ARBA00023136"/>
    </source>
</evidence>
<dbReference type="KEGG" id="iho:Igni_0394"/>